<dbReference type="Proteomes" id="UP000677537">
    <property type="component" value="Unassembled WGS sequence"/>
</dbReference>
<proteinExistence type="predicted"/>
<dbReference type="AlphaFoldDB" id="A0A940N9K7"/>
<evidence type="ECO:0000313" key="2">
    <source>
        <dbReference type="Proteomes" id="UP000677537"/>
    </source>
</evidence>
<comment type="caution">
    <text evidence="1">The sequence shown here is derived from an EMBL/GenBank/DDBJ whole genome shotgun (WGS) entry which is preliminary data.</text>
</comment>
<dbReference type="RefSeq" id="WP_209377326.1">
    <property type="nucleotide sequence ID" value="NZ_JAGIZA010000046.1"/>
</dbReference>
<accession>A0A940N9K7</accession>
<name>A0A940N9K7_9PROT</name>
<protein>
    <submittedName>
        <fullName evidence="1">Uncharacterized protein</fullName>
    </submittedName>
</protein>
<sequence>MTSFHRLDRREHRELLQTSCALLVSSRELLALPVYPWLPVRHGNMPAPDPMRAALSDFAQYAGQEDMRLAFEFLSTMEALLSSRPGSKETMRPDG</sequence>
<evidence type="ECO:0000313" key="1">
    <source>
        <dbReference type="EMBL" id="MBP0496537.1"/>
    </source>
</evidence>
<keyword evidence="2" id="KW-1185">Reference proteome</keyword>
<dbReference type="EMBL" id="JAGIZA010000046">
    <property type="protein sequence ID" value="MBP0496537.1"/>
    <property type="molecule type" value="Genomic_DNA"/>
</dbReference>
<gene>
    <name evidence="1" type="ORF">J5Y10_27410</name>
</gene>
<organism evidence="1 2">
    <name type="scientific">Roseomonas indoligenes</name>
    <dbReference type="NCBI Taxonomy" id="2820811"/>
    <lineage>
        <taxon>Bacteria</taxon>
        <taxon>Pseudomonadati</taxon>
        <taxon>Pseudomonadota</taxon>
        <taxon>Alphaproteobacteria</taxon>
        <taxon>Acetobacterales</taxon>
        <taxon>Roseomonadaceae</taxon>
        <taxon>Roseomonas</taxon>
    </lineage>
</organism>
<reference evidence="1" key="1">
    <citation type="submission" date="2021-03" db="EMBL/GenBank/DDBJ databases">
        <authorList>
            <person name="So Y."/>
        </authorList>
    </citation>
    <scope>NUCLEOTIDE SEQUENCE</scope>
    <source>
        <strain evidence="1">SG15</strain>
    </source>
</reference>